<evidence type="ECO:0000313" key="3">
    <source>
        <dbReference type="Proteomes" id="UP000281738"/>
    </source>
</evidence>
<accession>A0A3N2CP79</accession>
<dbReference type="EMBL" id="RKHO01000001">
    <property type="protein sequence ID" value="ROR89331.1"/>
    <property type="molecule type" value="Genomic_DNA"/>
</dbReference>
<sequence length="124" mass="13733">MGREHSDHDHDHDPDAAVRKAGARVGGLSTWGRTPSPEERADALRRLAVARIDREIREQRAKSPSPDPTEIGYLVGLLLMWGQSDPEAVERLERAIREAVYCTPSVTAEDRARLAAILRSGGER</sequence>
<proteinExistence type="predicted"/>
<keyword evidence="3" id="KW-1185">Reference proteome</keyword>
<feature type="compositionally biased region" description="Basic and acidic residues" evidence="1">
    <location>
        <begin position="1"/>
        <end position="18"/>
    </location>
</feature>
<name>A0A3N2CP79_9ACTN</name>
<organism evidence="2 3">
    <name type="scientific">Nocardioides aurantiacus</name>
    <dbReference type="NCBI Taxonomy" id="86796"/>
    <lineage>
        <taxon>Bacteria</taxon>
        <taxon>Bacillati</taxon>
        <taxon>Actinomycetota</taxon>
        <taxon>Actinomycetes</taxon>
        <taxon>Propionibacteriales</taxon>
        <taxon>Nocardioidaceae</taxon>
        <taxon>Nocardioides</taxon>
    </lineage>
</organism>
<evidence type="ECO:0000313" key="2">
    <source>
        <dbReference type="EMBL" id="ROR89331.1"/>
    </source>
</evidence>
<protein>
    <submittedName>
        <fullName evidence="2">Uncharacterized protein</fullName>
    </submittedName>
</protein>
<evidence type="ECO:0000256" key="1">
    <source>
        <dbReference type="SAM" id="MobiDB-lite"/>
    </source>
</evidence>
<reference evidence="2 3" key="1">
    <citation type="submission" date="2018-11" db="EMBL/GenBank/DDBJ databases">
        <title>Sequencing the genomes of 1000 actinobacteria strains.</title>
        <authorList>
            <person name="Klenk H.-P."/>
        </authorList>
    </citation>
    <scope>NUCLEOTIDE SEQUENCE [LARGE SCALE GENOMIC DNA]</scope>
    <source>
        <strain evidence="2 3">DSM 12652</strain>
    </source>
</reference>
<feature type="region of interest" description="Disordered" evidence="1">
    <location>
        <begin position="1"/>
        <end position="39"/>
    </location>
</feature>
<dbReference type="RefSeq" id="WP_123388709.1">
    <property type="nucleotide sequence ID" value="NZ_RKHO01000001.1"/>
</dbReference>
<dbReference type="AlphaFoldDB" id="A0A3N2CP79"/>
<comment type="caution">
    <text evidence="2">The sequence shown here is derived from an EMBL/GenBank/DDBJ whole genome shotgun (WGS) entry which is preliminary data.</text>
</comment>
<dbReference type="Proteomes" id="UP000281738">
    <property type="component" value="Unassembled WGS sequence"/>
</dbReference>
<gene>
    <name evidence="2" type="ORF">EDD33_0151</name>
</gene>